<feature type="transmembrane region" description="Helical" evidence="8">
    <location>
        <begin position="246"/>
        <end position="267"/>
    </location>
</feature>
<dbReference type="NCBIfam" id="NF037994">
    <property type="entry name" value="DcuC_1"/>
    <property type="match status" value="1"/>
</dbReference>
<evidence type="ECO:0000313" key="10">
    <source>
        <dbReference type="EMBL" id="MUK48838.1"/>
    </source>
</evidence>
<dbReference type="Pfam" id="PF03606">
    <property type="entry name" value="DcuC"/>
    <property type="match status" value="1"/>
</dbReference>
<keyword evidence="5 8" id="KW-0812">Transmembrane</keyword>
<reference evidence="10 12" key="2">
    <citation type="submission" date="2019-11" db="EMBL/GenBank/DDBJ databases">
        <title>Using colonization assays and comparative genomics to discover symbiosis behaviors and factors in Vibrio fischeri.</title>
        <authorList>
            <person name="Bongrand C."/>
            <person name="Moriano-Gutierrez S."/>
            <person name="Arevalo P."/>
            <person name="Mcfall-Ngai M."/>
            <person name="Visick K."/>
            <person name="Polz M.F."/>
            <person name="Ruby E.G."/>
        </authorList>
    </citation>
    <scope>NUCLEOTIDE SEQUENCE [LARGE SCALE GENOMIC DNA]</scope>
    <source>
        <strain evidence="12">emors.4.1</strain>
        <strain evidence="10">Emors.4.1</strain>
    </source>
</reference>
<evidence type="ECO:0000313" key="11">
    <source>
        <dbReference type="Proteomes" id="UP000321787"/>
    </source>
</evidence>
<comment type="similarity">
    <text evidence="2">Belongs to the DcuC/DcuD transporter (TC 2.A.61) family.</text>
</comment>
<dbReference type="GeneID" id="54163733"/>
<dbReference type="GO" id="GO:0005886">
    <property type="term" value="C:plasma membrane"/>
    <property type="evidence" value="ECO:0007669"/>
    <property type="project" value="UniProtKB-SubCell"/>
</dbReference>
<evidence type="ECO:0000256" key="7">
    <source>
        <dbReference type="ARBA" id="ARBA00023136"/>
    </source>
</evidence>
<keyword evidence="3" id="KW-0813">Transport</keyword>
<evidence type="ECO:0000256" key="1">
    <source>
        <dbReference type="ARBA" id="ARBA00004651"/>
    </source>
</evidence>
<dbReference type="GO" id="GO:0015556">
    <property type="term" value="F:C4-dicarboxylate transmembrane transporter activity"/>
    <property type="evidence" value="ECO:0007669"/>
    <property type="project" value="InterPro"/>
</dbReference>
<dbReference type="AlphaFoldDB" id="A0A510UGU1"/>
<sequence length="455" mass="48237">MASLLLVLIVVVIAARMILKGYKAEPTLLMSGTILIFATGLFGWGPMLPASVTSTNFSGFEPFKYIQFLMGYRAGALGLMIMALVGFADYMSHIGANDVVVRLATKPLSRIQNKNIMLFFAYCMASILQLAIPSATGLGVLLMGTLYPVMLGLGISRGSAAAVIASSLAVSFTPTGVDAIRASEALGMDLMSYVSHYQAPTSVATMVVIGIMHVIWQTQVDKKHPEQFEQASIEQTQKEEVLAPSYYVILPLLPIIMAVVFSKLVISTINMDVTTIVFVSMFVAMLCECITKRSLKTVFDGFNVFSKGMGSAFSSVVVLLVAAGVFAYGIQATGAITNLIMMAKSVGLPSVAMTFVFAVVTLMAAVIMGSGNAPFLAFVELIPTIASSMGANAAAMLMPMQQASAIGRAMSPVSAVVIASATGAKLSPFEVAKRTSVPVLVGFVFHFVIVYAFYS</sequence>
<evidence type="ECO:0000256" key="6">
    <source>
        <dbReference type="ARBA" id="ARBA00022989"/>
    </source>
</evidence>
<dbReference type="RefSeq" id="WP_005418812.1">
    <property type="nucleotide sequence ID" value="NZ_BJTZ01000002.1"/>
</dbReference>
<feature type="transmembrane region" description="Helical" evidence="8">
    <location>
        <begin position="312"/>
        <end position="330"/>
    </location>
</feature>
<evidence type="ECO:0000313" key="9">
    <source>
        <dbReference type="EMBL" id="GEK12541.1"/>
    </source>
</evidence>
<dbReference type="PANTHER" id="PTHR42002:SF2">
    <property type="entry name" value="ANAEROBIC C4-DICARBOXYLATE TRANSPORTER DCUC-RELATED"/>
    <property type="match status" value="1"/>
</dbReference>
<evidence type="ECO:0000256" key="8">
    <source>
        <dbReference type="SAM" id="Phobius"/>
    </source>
</evidence>
<accession>A0A510UGU1</accession>
<evidence type="ECO:0000256" key="5">
    <source>
        <dbReference type="ARBA" id="ARBA00022692"/>
    </source>
</evidence>
<dbReference type="NCBIfam" id="TIGR00771">
    <property type="entry name" value="DcuC"/>
    <property type="match status" value="1"/>
</dbReference>
<keyword evidence="4" id="KW-1003">Cell membrane</keyword>
<evidence type="ECO:0000256" key="4">
    <source>
        <dbReference type="ARBA" id="ARBA00022475"/>
    </source>
</evidence>
<feature type="transmembrane region" description="Helical" evidence="8">
    <location>
        <begin position="197"/>
        <end position="216"/>
    </location>
</feature>
<gene>
    <name evidence="9" type="ORF">AFI02nite_05770</name>
    <name evidence="10" type="ORF">GNP88_06560</name>
</gene>
<evidence type="ECO:0000256" key="3">
    <source>
        <dbReference type="ARBA" id="ARBA00022448"/>
    </source>
</evidence>
<keyword evidence="7 8" id="KW-0472">Membrane</keyword>
<feature type="transmembrane region" description="Helical" evidence="8">
    <location>
        <begin position="436"/>
        <end position="454"/>
    </location>
</feature>
<feature type="transmembrane region" description="Helical" evidence="8">
    <location>
        <begin position="159"/>
        <end position="177"/>
    </location>
</feature>
<reference evidence="9 11" key="1">
    <citation type="submission" date="2019-07" db="EMBL/GenBank/DDBJ databases">
        <title>Whole genome shotgun sequence of Aliivibrio fischeri NBRC 101058.</title>
        <authorList>
            <person name="Hosoyama A."/>
            <person name="Uohara A."/>
            <person name="Ohji S."/>
            <person name="Ichikawa N."/>
        </authorList>
    </citation>
    <scope>NUCLEOTIDE SEQUENCE [LARGE SCALE GENOMIC DNA]</scope>
    <source>
        <strain evidence="9 11">NBRC 101058</strain>
    </source>
</reference>
<protein>
    <submittedName>
        <fullName evidence="9">C4-dicarboxylate ABC transporter</fullName>
    </submittedName>
</protein>
<feature type="transmembrane region" description="Helical" evidence="8">
    <location>
        <begin position="33"/>
        <end position="53"/>
    </location>
</feature>
<dbReference type="InterPro" id="IPR004669">
    <property type="entry name" value="C4_dicarb_anaerob_car"/>
</dbReference>
<organism evidence="9 11">
    <name type="scientific">Aliivibrio fischeri</name>
    <name type="common">Vibrio fischeri</name>
    <dbReference type="NCBI Taxonomy" id="668"/>
    <lineage>
        <taxon>Bacteria</taxon>
        <taxon>Pseudomonadati</taxon>
        <taxon>Pseudomonadota</taxon>
        <taxon>Gammaproteobacteria</taxon>
        <taxon>Vibrionales</taxon>
        <taxon>Vibrionaceae</taxon>
        <taxon>Aliivibrio</taxon>
    </lineage>
</organism>
<dbReference type="Proteomes" id="UP000321787">
    <property type="component" value="Unassembled WGS sequence"/>
</dbReference>
<dbReference type="InterPro" id="IPR018385">
    <property type="entry name" value="C4_dicarb_anaerob_car-like"/>
</dbReference>
<feature type="transmembrane region" description="Helical" evidence="8">
    <location>
        <begin position="273"/>
        <end position="291"/>
    </location>
</feature>
<proteinExistence type="inferred from homology"/>
<feature type="transmembrane region" description="Helical" evidence="8">
    <location>
        <begin position="74"/>
        <end position="96"/>
    </location>
</feature>
<comment type="caution">
    <text evidence="9">The sequence shown here is derived from an EMBL/GenBank/DDBJ whole genome shotgun (WGS) entry which is preliminary data.</text>
</comment>
<name>A0A510UGU1_ALIFS</name>
<dbReference type="PANTHER" id="PTHR42002">
    <property type="entry name" value="ANAEROBIC C4-DICARBOXYLATE TRANSPORTER DCUC-RELATED"/>
    <property type="match status" value="1"/>
</dbReference>
<dbReference type="EMBL" id="BJTZ01000002">
    <property type="protein sequence ID" value="GEK12541.1"/>
    <property type="molecule type" value="Genomic_DNA"/>
</dbReference>
<keyword evidence="6 8" id="KW-1133">Transmembrane helix</keyword>
<comment type="subcellular location">
    <subcellularLocation>
        <location evidence="1">Cell membrane</location>
        <topology evidence="1">Multi-pass membrane protein</topology>
    </subcellularLocation>
</comment>
<evidence type="ECO:0000313" key="12">
    <source>
        <dbReference type="Proteomes" id="UP000448038"/>
    </source>
</evidence>
<evidence type="ECO:0000256" key="2">
    <source>
        <dbReference type="ARBA" id="ARBA00005275"/>
    </source>
</evidence>
<dbReference type="EMBL" id="WOBN01000010">
    <property type="protein sequence ID" value="MUK48838.1"/>
    <property type="molecule type" value="Genomic_DNA"/>
</dbReference>
<dbReference type="Proteomes" id="UP000448038">
    <property type="component" value="Unassembled WGS sequence"/>
</dbReference>
<feature type="transmembrane region" description="Helical" evidence="8">
    <location>
        <begin position="116"/>
        <end position="147"/>
    </location>
</feature>
<feature type="transmembrane region" description="Helical" evidence="8">
    <location>
        <begin position="350"/>
        <end position="368"/>
    </location>
</feature>